<gene>
    <name evidence="1" type="ORF">EC580_01930</name>
</gene>
<organism evidence="1">
    <name type="scientific">Acidithiobacillus sulfuriphilus</name>
    <dbReference type="NCBI Taxonomy" id="1867749"/>
    <lineage>
        <taxon>Bacteria</taxon>
        <taxon>Pseudomonadati</taxon>
        <taxon>Pseudomonadota</taxon>
        <taxon>Acidithiobacillia</taxon>
        <taxon>Acidithiobacillales</taxon>
        <taxon>Acidithiobacillaceae</taxon>
        <taxon>Acidithiobacillus</taxon>
    </lineage>
</organism>
<dbReference type="AlphaFoldDB" id="A0A3M8RNV3"/>
<evidence type="ECO:0000313" key="1">
    <source>
        <dbReference type="EMBL" id="RNF70269.1"/>
    </source>
</evidence>
<name>A0A3M8RNV3_9PROT</name>
<protein>
    <submittedName>
        <fullName evidence="1">Uncharacterized protein</fullName>
    </submittedName>
</protein>
<dbReference type="RefSeq" id="WP_123101698.1">
    <property type="nucleotide sequence ID" value="NZ_CP127527.1"/>
</dbReference>
<reference evidence="1" key="1">
    <citation type="submission" date="2018-10" db="EMBL/GenBank/DDBJ databases">
        <title>Acidithiobacillus sulfuriphilus sp. nov.: an extremely acidophilic sulfur-oxidizing chemolithotroph isolated from a neutral pH environment.</title>
        <authorList>
            <person name="Falagan C."/>
            <person name="Moya-Beltran A."/>
            <person name="Quatrini R."/>
            <person name="Johnson D.B."/>
        </authorList>
    </citation>
    <scope>NUCLEOTIDE SEQUENCE [LARGE SCALE GENOMIC DNA]</scope>
    <source>
        <strain evidence="1">CJ-2</strain>
    </source>
</reference>
<dbReference type="EMBL" id="RIZI01000104">
    <property type="protein sequence ID" value="RNF70269.1"/>
    <property type="molecule type" value="Genomic_DNA"/>
</dbReference>
<proteinExistence type="predicted"/>
<accession>A0A3M8RNV3</accession>
<sequence>MFTIEWLDALIEGKQQRHEPLPPPSRVVLIGDDGHEDISTISQLADRMRNATLDKNHYIAIEAPGGGWIPSDFLWALIALRLYEKS</sequence>
<comment type="caution">
    <text evidence="1">The sequence shown here is derived from an EMBL/GenBank/DDBJ whole genome shotgun (WGS) entry which is preliminary data.</text>
</comment>